<dbReference type="GO" id="GO:0005829">
    <property type="term" value="C:cytosol"/>
    <property type="evidence" value="ECO:0007669"/>
    <property type="project" value="TreeGrafter"/>
</dbReference>
<sequence>MEGQQGGGDGAVEDVARDIERFQLSGEGGYQPQRGSASDAPHAAPPTGVELQRRIFTHNKPHSSGGLQWVDEVELKKQRSVAVDVLKQLGQNILEGKDLTKIALPVYLFEPRSFLERLADGFSFAPHFLRKAAEAKDALERLKYVIAFSVAGLHLTATQKKPFNPILGMPGLPIPMDCYRVINDNDNNNNNTGETHQAFFEDGTAVYCEQSSHHPPASNFQVLPPDDAYRLYGFGIFSAHWKGNVIHGLQKGPNLVEFPADGTIISIELPHAIFKGLIWGDRIQDYGGSITFTDKKNDLACELTFEAPGWVASWFSTPKHPSDWLSDVLAKVEGSWLSHVDVDGKRYWDLKEVAPWSIRPADNPLPSDCRYREDLQALLRGDEEEAQRLKVKLEEKQRREARLRDEGEAAARAKRSRGDKGAK</sequence>
<dbReference type="PANTHER" id="PTHR10972">
    <property type="entry name" value="OXYSTEROL-BINDING PROTEIN-RELATED"/>
    <property type="match status" value="1"/>
</dbReference>
<dbReference type="SUPFAM" id="SSF144000">
    <property type="entry name" value="Oxysterol-binding protein-like"/>
    <property type="match status" value="1"/>
</dbReference>
<proteinExistence type="predicted"/>
<keyword evidence="3" id="KW-1185">Reference proteome</keyword>
<dbReference type="EMBL" id="KB007883">
    <property type="protein sequence ID" value="ELR22522.1"/>
    <property type="molecule type" value="Genomic_DNA"/>
</dbReference>
<name>L8HBA0_ACACF</name>
<dbReference type="InterPro" id="IPR000648">
    <property type="entry name" value="Oxysterol-bd"/>
</dbReference>
<evidence type="ECO:0000313" key="3">
    <source>
        <dbReference type="Proteomes" id="UP000011083"/>
    </source>
</evidence>
<gene>
    <name evidence="2" type="ORF">ACA1_142130</name>
</gene>
<dbReference type="GO" id="GO:0032934">
    <property type="term" value="F:sterol binding"/>
    <property type="evidence" value="ECO:0007669"/>
    <property type="project" value="TreeGrafter"/>
</dbReference>
<dbReference type="GeneID" id="14923464"/>
<reference evidence="2 3" key="1">
    <citation type="journal article" date="2013" name="Genome Biol.">
        <title>Genome of Acanthamoeba castellanii highlights extensive lateral gene transfer and early evolution of tyrosine kinase signaling.</title>
        <authorList>
            <person name="Clarke M."/>
            <person name="Lohan A.J."/>
            <person name="Liu B."/>
            <person name="Lagkouvardos I."/>
            <person name="Roy S."/>
            <person name="Zafar N."/>
            <person name="Bertelli C."/>
            <person name="Schilde C."/>
            <person name="Kianianmomeni A."/>
            <person name="Burglin T.R."/>
            <person name="Frech C."/>
            <person name="Turcotte B."/>
            <person name="Kopec K.O."/>
            <person name="Synnott J.M."/>
            <person name="Choo C."/>
            <person name="Paponov I."/>
            <person name="Finkler A."/>
            <person name="Soon Heng Tan C."/>
            <person name="Hutchins A.P."/>
            <person name="Weinmeier T."/>
            <person name="Rattei T."/>
            <person name="Chu J.S."/>
            <person name="Gimenez G."/>
            <person name="Irimia M."/>
            <person name="Rigden D.J."/>
            <person name="Fitzpatrick D.A."/>
            <person name="Lorenzo-Morales J."/>
            <person name="Bateman A."/>
            <person name="Chiu C.H."/>
            <person name="Tang P."/>
            <person name="Hegemann P."/>
            <person name="Fromm H."/>
            <person name="Raoult D."/>
            <person name="Greub G."/>
            <person name="Miranda-Saavedra D."/>
            <person name="Chen N."/>
            <person name="Nash P."/>
            <person name="Ginger M.L."/>
            <person name="Horn M."/>
            <person name="Schaap P."/>
            <person name="Caler L."/>
            <person name="Loftus B."/>
        </authorList>
    </citation>
    <scope>NUCLEOTIDE SEQUENCE [LARGE SCALE GENOMIC DNA]</scope>
    <source>
        <strain evidence="2 3">Neff</strain>
    </source>
</reference>
<dbReference type="KEGG" id="acan:ACA1_142130"/>
<dbReference type="Proteomes" id="UP000011083">
    <property type="component" value="Unassembled WGS sequence"/>
</dbReference>
<evidence type="ECO:0000313" key="2">
    <source>
        <dbReference type="EMBL" id="ELR22522.1"/>
    </source>
</evidence>
<feature type="region of interest" description="Disordered" evidence="1">
    <location>
        <begin position="399"/>
        <end position="423"/>
    </location>
</feature>
<dbReference type="RefSeq" id="XP_004349610.1">
    <property type="nucleotide sequence ID" value="XM_004349560.1"/>
</dbReference>
<accession>L8HBA0</accession>
<dbReference type="OrthoDB" id="14833at2759"/>
<protein>
    <submittedName>
        <fullName evidence="2">Oxysterolbinding protein 9, putative</fullName>
    </submittedName>
</protein>
<dbReference type="InterPro" id="IPR037239">
    <property type="entry name" value="OSBP_sf"/>
</dbReference>
<dbReference type="OMA" id="GVCWELV"/>
<dbReference type="PANTHER" id="PTHR10972:SF148">
    <property type="entry name" value="OXYSTEROL-BINDING PROTEIN 9"/>
    <property type="match status" value="1"/>
</dbReference>
<dbReference type="AlphaFoldDB" id="L8HBA0"/>
<organism evidence="2 3">
    <name type="scientific">Acanthamoeba castellanii (strain ATCC 30010 / Neff)</name>
    <dbReference type="NCBI Taxonomy" id="1257118"/>
    <lineage>
        <taxon>Eukaryota</taxon>
        <taxon>Amoebozoa</taxon>
        <taxon>Discosea</taxon>
        <taxon>Longamoebia</taxon>
        <taxon>Centramoebida</taxon>
        <taxon>Acanthamoebidae</taxon>
        <taxon>Acanthamoeba</taxon>
    </lineage>
</organism>
<evidence type="ECO:0000256" key="1">
    <source>
        <dbReference type="SAM" id="MobiDB-lite"/>
    </source>
</evidence>
<dbReference type="Pfam" id="PF01237">
    <property type="entry name" value="Oxysterol_BP"/>
    <property type="match status" value="2"/>
</dbReference>
<feature type="region of interest" description="Disordered" evidence="1">
    <location>
        <begin position="23"/>
        <end position="47"/>
    </location>
</feature>
<dbReference type="GO" id="GO:0016020">
    <property type="term" value="C:membrane"/>
    <property type="evidence" value="ECO:0007669"/>
    <property type="project" value="TreeGrafter"/>
</dbReference>
<dbReference type="Gene3D" id="2.40.160.120">
    <property type="match status" value="1"/>
</dbReference>
<dbReference type="VEuPathDB" id="AmoebaDB:ACA1_142130"/>